<evidence type="ECO:0000256" key="5">
    <source>
        <dbReference type="ARBA" id="ARBA00047761"/>
    </source>
</evidence>
<dbReference type="InterPro" id="IPR001357">
    <property type="entry name" value="BRCT_dom"/>
</dbReference>
<keyword evidence="4" id="KW-0539">Nucleus</keyword>
<dbReference type="Gene3D" id="3.40.50.1000">
    <property type="entry name" value="HAD superfamily/HAD-like"/>
    <property type="match status" value="1"/>
</dbReference>
<evidence type="ECO:0000256" key="4">
    <source>
        <dbReference type="ARBA" id="ARBA00023242"/>
    </source>
</evidence>
<accession>A0A087SRT6</accession>
<feature type="region of interest" description="Disordered" evidence="7">
    <location>
        <begin position="205"/>
        <end position="434"/>
    </location>
</feature>
<sequence>MRVSPMSPKFGKVASRPIAPVARYNPMVSGQPGAPAPLSPSASGHALVLPVPRDNGTASISPEDMADFEAATNFVRALLHDKFCKGLVRNVENLCPSVHKALRAVDGAMSRILARHGLQAFPLQGKAATVPGGVPNPLLAVPDDVRERLYRNMHRLRAVANKLPSPFPPALRACAALAVSLLRQNFFTQGQARILLPLWEGEAGQGGLEPDSTTSPDPGPAASAVKGSGKGNSGPAETAGRPADADQGAPTQDQPGVGRGSGGRPPLPPQQERWRMQGQAPLASCAVSGRERDADLAEAAGQPGPSFVLPIDPRRAPAAGRKGARGPSAVASAPHIPDRVASGTGADPRQTRVNSREPPATMAQAPQSGAGQGAGTPALAAREAGSVPEKRPVGMEGFGAAAMPARRPAAHPAAPQPAGDPTERCPTPPGVARPGEAVLQSVQPQAAQNLLRRGKLSLVLDLDHTLLNSCTFADVDQQSDRDLPSRLLAHLRCEAAALGAEDRQLFRLDDVQVWTKLRPGVRAFLAGAAELFEMTVHTNGRPDYAAAVMHVLDPDGKYFGSRVVAQGGDCLKTLEEEGLAGLDAVAVIVDDNHTVWPRNAANLVAVEQYHYFPSSRTRQGLHGPALLDLARDESVAGGMLDVTLGILRDVHAAFWAALCAPPRAPPAAPDVRPVLAERRRAVLAGVRLVFSHVIPLGAPAPSHPLWVGAERFGAQCSLALETGSTTHLLAGNPGTEKVIQARAAGIWVVTQGWLECSQVLWRRADERRFELR</sequence>
<organism evidence="10 11">
    <name type="scientific">Auxenochlorella protothecoides</name>
    <name type="common">Green microalga</name>
    <name type="synonym">Chlorella protothecoides</name>
    <dbReference type="NCBI Taxonomy" id="3075"/>
    <lineage>
        <taxon>Eukaryota</taxon>
        <taxon>Viridiplantae</taxon>
        <taxon>Chlorophyta</taxon>
        <taxon>core chlorophytes</taxon>
        <taxon>Trebouxiophyceae</taxon>
        <taxon>Chlorellales</taxon>
        <taxon>Chlorellaceae</taxon>
        <taxon>Auxenochlorella</taxon>
    </lineage>
</organism>
<feature type="domain" description="BRCT" evidence="8">
    <location>
        <begin position="678"/>
        <end position="771"/>
    </location>
</feature>
<evidence type="ECO:0000256" key="6">
    <source>
        <dbReference type="ARBA" id="ARBA00048336"/>
    </source>
</evidence>
<dbReference type="CDD" id="cd17729">
    <property type="entry name" value="BRCT_CTDP1"/>
    <property type="match status" value="1"/>
</dbReference>
<evidence type="ECO:0000259" key="8">
    <source>
        <dbReference type="PROSITE" id="PS50172"/>
    </source>
</evidence>
<dbReference type="EC" id="3.1.3.16" evidence="2"/>
<dbReference type="Pfam" id="PF00533">
    <property type="entry name" value="BRCT"/>
    <property type="match status" value="1"/>
</dbReference>
<dbReference type="SMART" id="SM00577">
    <property type="entry name" value="CPDc"/>
    <property type="match status" value="1"/>
</dbReference>
<dbReference type="Proteomes" id="UP000028924">
    <property type="component" value="Unassembled WGS sequence"/>
</dbReference>
<dbReference type="InterPro" id="IPR036420">
    <property type="entry name" value="BRCT_dom_sf"/>
</dbReference>
<keyword evidence="3" id="KW-0378">Hydrolase</keyword>
<evidence type="ECO:0000256" key="7">
    <source>
        <dbReference type="SAM" id="MobiDB-lite"/>
    </source>
</evidence>
<dbReference type="AlphaFoldDB" id="A0A087SRT6"/>
<feature type="compositionally biased region" description="Low complexity" evidence="7">
    <location>
        <begin position="400"/>
        <end position="417"/>
    </location>
</feature>
<comment type="subcellular location">
    <subcellularLocation>
        <location evidence="1">Nucleus</location>
    </subcellularLocation>
</comment>
<comment type="catalytic activity">
    <reaction evidence="5">
        <text>O-phospho-L-seryl-[protein] + H2O = L-seryl-[protein] + phosphate</text>
        <dbReference type="Rhea" id="RHEA:20629"/>
        <dbReference type="Rhea" id="RHEA-COMP:9863"/>
        <dbReference type="Rhea" id="RHEA-COMP:11604"/>
        <dbReference type="ChEBI" id="CHEBI:15377"/>
        <dbReference type="ChEBI" id="CHEBI:29999"/>
        <dbReference type="ChEBI" id="CHEBI:43474"/>
        <dbReference type="ChEBI" id="CHEBI:83421"/>
        <dbReference type="EC" id="3.1.3.16"/>
    </reaction>
</comment>
<dbReference type="GeneID" id="23616744"/>
<name>A0A087SRT6_AUXPR</name>
<dbReference type="eggNOG" id="KOG0323">
    <property type="taxonomic scope" value="Eukaryota"/>
</dbReference>
<reference evidence="10 11" key="1">
    <citation type="journal article" date="2014" name="BMC Genomics">
        <title>Oil accumulation mechanisms of the oleaginous microalga Chlorella protothecoides revealed through its genome, transcriptomes, and proteomes.</title>
        <authorList>
            <person name="Gao C."/>
            <person name="Wang Y."/>
            <person name="Shen Y."/>
            <person name="Yan D."/>
            <person name="He X."/>
            <person name="Dai J."/>
            <person name="Wu Q."/>
        </authorList>
    </citation>
    <scope>NUCLEOTIDE SEQUENCE [LARGE SCALE GENOMIC DNA]</scope>
    <source>
        <strain evidence="10 11">0710</strain>
    </source>
</reference>
<evidence type="ECO:0000256" key="3">
    <source>
        <dbReference type="ARBA" id="ARBA00022801"/>
    </source>
</evidence>
<evidence type="ECO:0000313" key="10">
    <source>
        <dbReference type="EMBL" id="KFM28440.1"/>
    </source>
</evidence>
<comment type="catalytic activity">
    <reaction evidence="6">
        <text>O-phospho-L-threonyl-[protein] + H2O = L-threonyl-[protein] + phosphate</text>
        <dbReference type="Rhea" id="RHEA:47004"/>
        <dbReference type="Rhea" id="RHEA-COMP:11060"/>
        <dbReference type="Rhea" id="RHEA-COMP:11605"/>
        <dbReference type="ChEBI" id="CHEBI:15377"/>
        <dbReference type="ChEBI" id="CHEBI:30013"/>
        <dbReference type="ChEBI" id="CHEBI:43474"/>
        <dbReference type="ChEBI" id="CHEBI:61977"/>
        <dbReference type="EC" id="3.1.3.16"/>
    </reaction>
</comment>
<dbReference type="RefSeq" id="XP_011401455.1">
    <property type="nucleotide sequence ID" value="XM_011403153.1"/>
</dbReference>
<dbReference type="PROSITE" id="PS50172">
    <property type="entry name" value="BRCT"/>
    <property type="match status" value="1"/>
</dbReference>
<dbReference type="Pfam" id="PF03031">
    <property type="entry name" value="NIF"/>
    <property type="match status" value="1"/>
</dbReference>
<dbReference type="STRING" id="3075.A0A087SRT6"/>
<evidence type="ECO:0000256" key="1">
    <source>
        <dbReference type="ARBA" id="ARBA00004123"/>
    </source>
</evidence>
<dbReference type="InterPro" id="IPR039189">
    <property type="entry name" value="Fcp1"/>
</dbReference>
<dbReference type="PROSITE" id="PS50969">
    <property type="entry name" value="FCP1"/>
    <property type="match status" value="1"/>
</dbReference>
<feature type="domain" description="FCP1 homology" evidence="9">
    <location>
        <begin position="451"/>
        <end position="633"/>
    </location>
</feature>
<evidence type="ECO:0000313" key="11">
    <source>
        <dbReference type="Proteomes" id="UP000028924"/>
    </source>
</evidence>
<protein>
    <recommendedName>
        <fullName evidence="2">protein-serine/threonine phosphatase</fullName>
        <ecNumber evidence="2">3.1.3.16</ecNumber>
    </recommendedName>
</protein>
<dbReference type="GO" id="GO:0008420">
    <property type="term" value="F:RNA polymerase II CTD heptapeptide repeat phosphatase activity"/>
    <property type="evidence" value="ECO:0007669"/>
    <property type="project" value="InterPro"/>
</dbReference>
<dbReference type="SUPFAM" id="SSF52113">
    <property type="entry name" value="BRCT domain"/>
    <property type="match status" value="1"/>
</dbReference>
<evidence type="ECO:0000259" key="9">
    <source>
        <dbReference type="PROSITE" id="PS50969"/>
    </source>
</evidence>
<dbReference type="GO" id="GO:0005634">
    <property type="term" value="C:nucleus"/>
    <property type="evidence" value="ECO:0007669"/>
    <property type="project" value="UniProtKB-SubCell"/>
</dbReference>
<proteinExistence type="predicted"/>
<gene>
    <name evidence="10" type="ORF">F751_5353</name>
</gene>
<dbReference type="InterPro" id="IPR036412">
    <property type="entry name" value="HAD-like_sf"/>
</dbReference>
<dbReference type="OrthoDB" id="10249888at2759"/>
<dbReference type="InterPro" id="IPR004274">
    <property type="entry name" value="FCP1_dom"/>
</dbReference>
<dbReference type="PANTHER" id="PTHR23081:SF36">
    <property type="entry name" value="RNA POLYMERASE II SUBUNIT A C-TERMINAL DOMAIN PHOSPHATASE"/>
    <property type="match status" value="1"/>
</dbReference>
<evidence type="ECO:0000256" key="2">
    <source>
        <dbReference type="ARBA" id="ARBA00013081"/>
    </source>
</evidence>
<dbReference type="KEGG" id="apro:F751_5353"/>
<dbReference type="EMBL" id="KL662168">
    <property type="protein sequence ID" value="KFM28440.1"/>
    <property type="molecule type" value="Genomic_DNA"/>
</dbReference>
<feature type="compositionally biased region" description="Low complexity" evidence="7">
    <location>
        <begin position="316"/>
        <end position="327"/>
    </location>
</feature>
<dbReference type="Gene3D" id="3.40.50.10190">
    <property type="entry name" value="BRCT domain"/>
    <property type="match status" value="1"/>
</dbReference>
<keyword evidence="11" id="KW-1185">Reference proteome</keyword>
<dbReference type="SUPFAM" id="SSF56784">
    <property type="entry name" value="HAD-like"/>
    <property type="match status" value="1"/>
</dbReference>
<dbReference type="PANTHER" id="PTHR23081">
    <property type="entry name" value="RNA POLYMERASE II CTD PHOSPHATASE"/>
    <property type="match status" value="1"/>
</dbReference>
<dbReference type="InterPro" id="IPR023214">
    <property type="entry name" value="HAD_sf"/>
</dbReference>